<dbReference type="Gene3D" id="1.10.8.60">
    <property type="match status" value="1"/>
</dbReference>
<sequence>MPQKFYITNMYESMLQTVDEVCKDLGCQYDFIDFHDITENLSLQIRAIFNEQGYPYVIVTRGAMANYLKQEFPDIIILSANPGRMDTLEALAGTGRYGDRVGLLLADNDHLDLNLQFVKDLLNIRELNIYRYASKKDIETQIVLAQSQGMDCVAGGGTIGQDVGHALGYPVVFVKTSKDTIKKTIIQACSILNSKSYEENQLQLLYQIQNAFHEGLMMIHNGRVCLINNTMEQLLGVTTPQVVDKPLSDISSQFTIKDLAAFMEDQEQDECISLVGDSLYFIQKFWITVDEHCRNLVIVIRNAEEIQDSESRLRNKIHKKNTNTSYSFQNIIGSSHKMKETINKAMLYSTVDANILIYGESGTGKELFAQSIHNASQRRSQPFVAVNCAAIPESLLESELFGYEEGSFSGAKKGGKTGLLELAHNGTLFLDEVNSLSMKIQGALLRAVQEKEIRRVGSKTPIYIDIRIISAANKDIGAMIQNNEFRSDLYFRLNILNLYLPNLNEHSEDIPQYIDFFSQMYSRLYKVPITRKMADEEIRFLVTRKWQGNIRELQNVIHRYIILNSMKITPVRVCLDEYEVKHGPSDNVTDHAHMMIVNKGPLKDMELEIIRGCLAENGGNINRTSEQLGVCRTTIWRKLNQQEGQ</sequence>
<dbReference type="InterPro" id="IPR002197">
    <property type="entry name" value="HTH_Fis"/>
</dbReference>
<evidence type="ECO:0000256" key="3">
    <source>
        <dbReference type="ARBA" id="ARBA00023015"/>
    </source>
</evidence>
<dbReference type="PROSITE" id="PS00675">
    <property type="entry name" value="SIGMA54_INTERACT_1"/>
    <property type="match status" value="1"/>
</dbReference>
<dbReference type="InterPro" id="IPR003593">
    <property type="entry name" value="AAA+_ATPase"/>
</dbReference>
<dbReference type="InterPro" id="IPR058031">
    <property type="entry name" value="AAA_lid_NorR"/>
</dbReference>
<dbReference type="GO" id="GO:0043565">
    <property type="term" value="F:sequence-specific DNA binding"/>
    <property type="evidence" value="ECO:0007669"/>
    <property type="project" value="InterPro"/>
</dbReference>
<dbReference type="InterPro" id="IPR009057">
    <property type="entry name" value="Homeodomain-like_sf"/>
</dbReference>
<evidence type="ECO:0000313" key="6">
    <source>
        <dbReference type="EMBL" id="KMW20329.1"/>
    </source>
</evidence>
<dbReference type="PANTHER" id="PTHR32071:SF57">
    <property type="entry name" value="C4-DICARBOXYLATE TRANSPORT TRANSCRIPTIONAL REGULATORY PROTEIN DCTD"/>
    <property type="match status" value="1"/>
</dbReference>
<dbReference type="Gene3D" id="3.40.50.300">
    <property type="entry name" value="P-loop containing nucleotide triphosphate hydrolases"/>
    <property type="match status" value="1"/>
</dbReference>
<dbReference type="SMART" id="SM00382">
    <property type="entry name" value="AAA"/>
    <property type="match status" value="1"/>
</dbReference>
<dbReference type="Gene3D" id="1.10.10.60">
    <property type="entry name" value="Homeodomain-like"/>
    <property type="match status" value="1"/>
</dbReference>
<accession>A0A0J9C782</accession>
<dbReference type="PATRIC" id="fig|742734.4.peg.2521"/>
<dbReference type="InterPro" id="IPR025943">
    <property type="entry name" value="Sigma_54_int_dom_ATP-bd_2"/>
</dbReference>
<dbReference type="PANTHER" id="PTHR32071">
    <property type="entry name" value="TRANSCRIPTIONAL REGULATORY PROTEIN"/>
    <property type="match status" value="1"/>
</dbReference>
<organism evidence="6 7">
    <name type="scientific">[Clostridium] citroniae WAL-19142</name>
    <dbReference type="NCBI Taxonomy" id="742734"/>
    <lineage>
        <taxon>Bacteria</taxon>
        <taxon>Bacillati</taxon>
        <taxon>Bacillota</taxon>
        <taxon>Clostridia</taxon>
        <taxon>Lachnospirales</taxon>
        <taxon>Lachnospiraceae</taxon>
        <taxon>Enterocloster</taxon>
    </lineage>
</organism>
<keyword evidence="3" id="KW-0805">Transcription regulation</keyword>
<dbReference type="AlphaFoldDB" id="A0A0J9C782"/>
<protein>
    <recommendedName>
        <fullName evidence="5">Sigma-54 factor interaction domain-containing protein</fullName>
    </recommendedName>
</protein>
<dbReference type="SUPFAM" id="SSF46689">
    <property type="entry name" value="Homeodomain-like"/>
    <property type="match status" value="1"/>
</dbReference>
<dbReference type="Pfam" id="PF00158">
    <property type="entry name" value="Sigma54_activat"/>
    <property type="match status" value="1"/>
</dbReference>
<dbReference type="InterPro" id="IPR010524">
    <property type="entry name" value="Sig_transdc_resp-reg_PrpR_N"/>
</dbReference>
<dbReference type="EMBL" id="ADLK01000019">
    <property type="protein sequence ID" value="KMW20329.1"/>
    <property type="molecule type" value="Genomic_DNA"/>
</dbReference>
<keyword evidence="4" id="KW-0804">Transcription</keyword>
<dbReference type="CDD" id="cd00009">
    <property type="entry name" value="AAA"/>
    <property type="match status" value="1"/>
</dbReference>
<dbReference type="Gene3D" id="3.30.450.20">
    <property type="entry name" value="PAS domain"/>
    <property type="match status" value="1"/>
</dbReference>
<dbReference type="SUPFAM" id="SSF159800">
    <property type="entry name" value="PrpR receptor domain-like"/>
    <property type="match status" value="1"/>
</dbReference>
<evidence type="ECO:0000256" key="4">
    <source>
        <dbReference type="ARBA" id="ARBA00023163"/>
    </source>
</evidence>
<dbReference type="InterPro" id="IPR002078">
    <property type="entry name" value="Sigma_54_int"/>
</dbReference>
<evidence type="ECO:0000256" key="2">
    <source>
        <dbReference type="ARBA" id="ARBA00022840"/>
    </source>
</evidence>
<dbReference type="InterPro" id="IPR025662">
    <property type="entry name" value="Sigma_54_int_dom_ATP-bd_1"/>
</dbReference>
<dbReference type="SUPFAM" id="SSF52540">
    <property type="entry name" value="P-loop containing nucleoside triphosphate hydrolases"/>
    <property type="match status" value="1"/>
</dbReference>
<dbReference type="GeneID" id="93161713"/>
<dbReference type="RefSeq" id="WP_007860916.1">
    <property type="nucleotide sequence ID" value="NZ_KQ235877.1"/>
</dbReference>
<proteinExistence type="predicted"/>
<keyword evidence="1" id="KW-0547">Nucleotide-binding</keyword>
<gene>
    <name evidence="6" type="ORF">HMPREF9470_02344</name>
</gene>
<dbReference type="Pfam" id="PF02954">
    <property type="entry name" value="HTH_8"/>
    <property type="match status" value="1"/>
</dbReference>
<dbReference type="Gene3D" id="3.40.50.2300">
    <property type="match status" value="1"/>
</dbReference>
<dbReference type="GO" id="GO:0006355">
    <property type="term" value="P:regulation of DNA-templated transcription"/>
    <property type="evidence" value="ECO:0007669"/>
    <property type="project" value="InterPro"/>
</dbReference>
<comment type="caution">
    <text evidence="6">The sequence shown here is derived from an EMBL/GenBank/DDBJ whole genome shotgun (WGS) entry which is preliminary data.</text>
</comment>
<keyword evidence="2" id="KW-0067">ATP-binding</keyword>
<dbReference type="GO" id="GO:0000156">
    <property type="term" value="F:phosphorelay response regulator activity"/>
    <property type="evidence" value="ECO:0007669"/>
    <property type="project" value="InterPro"/>
</dbReference>
<dbReference type="InterPro" id="IPR027417">
    <property type="entry name" value="P-loop_NTPase"/>
</dbReference>
<dbReference type="Pfam" id="PF06506">
    <property type="entry name" value="PrpR_N"/>
    <property type="match status" value="1"/>
</dbReference>
<dbReference type="PROSITE" id="PS50045">
    <property type="entry name" value="SIGMA54_INTERACT_4"/>
    <property type="match status" value="1"/>
</dbReference>
<feature type="domain" description="Sigma-54 factor interaction" evidence="5">
    <location>
        <begin position="331"/>
        <end position="562"/>
    </location>
</feature>
<evidence type="ECO:0000256" key="1">
    <source>
        <dbReference type="ARBA" id="ARBA00022741"/>
    </source>
</evidence>
<evidence type="ECO:0000259" key="5">
    <source>
        <dbReference type="PROSITE" id="PS50045"/>
    </source>
</evidence>
<reference evidence="6 7" key="1">
    <citation type="submission" date="2011-04" db="EMBL/GenBank/DDBJ databases">
        <title>The Genome Sequence of Clostridium citroniae WAL-19142.</title>
        <authorList>
            <consortium name="The Broad Institute Genome Sequencing Platform"/>
            <person name="Earl A."/>
            <person name="Ward D."/>
            <person name="Feldgarden M."/>
            <person name="Gevers D."/>
            <person name="Warren Y.A."/>
            <person name="Tyrrell K.L."/>
            <person name="Citron D.M."/>
            <person name="Goldstein E.J."/>
            <person name="Daigneault M."/>
            <person name="Allen-Vercoe E."/>
            <person name="Young S.K."/>
            <person name="Zeng Q."/>
            <person name="Gargeya S."/>
            <person name="Fitzgerald M."/>
            <person name="Haas B."/>
            <person name="Abouelleil A."/>
            <person name="Alvarado L."/>
            <person name="Arachchi H.M."/>
            <person name="Berlin A."/>
            <person name="Brown A."/>
            <person name="Chapman S.B."/>
            <person name="Chen Z."/>
            <person name="Dunbar C."/>
            <person name="Freedman E."/>
            <person name="Gearin G."/>
            <person name="Gellesch M."/>
            <person name="Goldberg J."/>
            <person name="Griggs A."/>
            <person name="Gujja S."/>
            <person name="Heilman E.R."/>
            <person name="Heiman D."/>
            <person name="Howarth C."/>
            <person name="Larson L."/>
            <person name="Lui A."/>
            <person name="MacDonald P.J."/>
            <person name="Mehta T."/>
            <person name="Montmayeur A."/>
            <person name="Murphy C."/>
            <person name="Neiman D."/>
            <person name="Pearson M."/>
            <person name="Priest M."/>
            <person name="Roberts A."/>
            <person name="Saif S."/>
            <person name="Shea T."/>
            <person name="Shenoy N."/>
            <person name="Sisk P."/>
            <person name="Stolte C."/>
            <person name="Sykes S."/>
            <person name="White J."/>
            <person name="Yandava C."/>
            <person name="Wortman J."/>
            <person name="Nusbaum C."/>
            <person name="Birren B."/>
        </authorList>
    </citation>
    <scope>NUCLEOTIDE SEQUENCE [LARGE SCALE GENOMIC DNA]</scope>
    <source>
        <strain evidence="6 7">WAL-19142</strain>
    </source>
</reference>
<dbReference type="PROSITE" id="PS00676">
    <property type="entry name" value="SIGMA54_INTERACT_2"/>
    <property type="match status" value="1"/>
</dbReference>
<dbReference type="Proteomes" id="UP000037392">
    <property type="component" value="Unassembled WGS sequence"/>
</dbReference>
<evidence type="ECO:0000313" key="7">
    <source>
        <dbReference type="Proteomes" id="UP000037392"/>
    </source>
</evidence>
<dbReference type="FunFam" id="3.40.50.300:FF:000006">
    <property type="entry name" value="DNA-binding transcriptional regulator NtrC"/>
    <property type="match status" value="1"/>
</dbReference>
<dbReference type="Pfam" id="PF25601">
    <property type="entry name" value="AAA_lid_14"/>
    <property type="match status" value="1"/>
</dbReference>
<name>A0A0J9C782_9FIRM</name>
<dbReference type="Gene3D" id="3.40.50.10660">
    <property type="entry name" value="PrpR receptor domain-like"/>
    <property type="match status" value="1"/>
</dbReference>
<dbReference type="GO" id="GO:0005524">
    <property type="term" value="F:ATP binding"/>
    <property type="evidence" value="ECO:0007669"/>
    <property type="project" value="UniProtKB-KW"/>
</dbReference>